<feature type="compositionally biased region" description="Polar residues" evidence="9">
    <location>
        <begin position="695"/>
        <end position="717"/>
    </location>
</feature>
<dbReference type="AlphaFoldDB" id="A0A8H5CTV3"/>
<feature type="region of interest" description="Disordered" evidence="9">
    <location>
        <begin position="604"/>
        <end position="641"/>
    </location>
</feature>
<feature type="compositionally biased region" description="Low complexity" evidence="9">
    <location>
        <begin position="770"/>
        <end position="795"/>
    </location>
</feature>
<dbReference type="GO" id="GO:0003700">
    <property type="term" value="F:DNA-binding transcription factor activity"/>
    <property type="evidence" value="ECO:0007669"/>
    <property type="project" value="InterPro"/>
</dbReference>
<feature type="compositionally biased region" description="Basic and acidic residues" evidence="9">
    <location>
        <begin position="289"/>
        <end position="320"/>
    </location>
</feature>
<dbReference type="GO" id="GO:0005634">
    <property type="term" value="C:nucleus"/>
    <property type="evidence" value="ECO:0007669"/>
    <property type="project" value="UniProtKB-SubCell"/>
</dbReference>
<feature type="compositionally biased region" description="Polar residues" evidence="9">
    <location>
        <begin position="858"/>
        <end position="867"/>
    </location>
</feature>
<dbReference type="SUPFAM" id="SSF46785">
    <property type="entry name" value="Winged helix' DNA-binding domain"/>
    <property type="match status" value="1"/>
</dbReference>
<feature type="compositionally biased region" description="Acidic residues" evidence="9">
    <location>
        <begin position="392"/>
        <end position="401"/>
    </location>
</feature>
<dbReference type="Pfam" id="PF00447">
    <property type="entry name" value="HSF_DNA-bind"/>
    <property type="match status" value="1"/>
</dbReference>
<feature type="region of interest" description="Disordered" evidence="9">
    <location>
        <begin position="770"/>
        <end position="797"/>
    </location>
</feature>
<evidence type="ECO:0000259" key="10">
    <source>
        <dbReference type="PROSITE" id="PS00434"/>
    </source>
</evidence>
<dbReference type="PROSITE" id="PS00434">
    <property type="entry name" value="HSF_DOMAIN"/>
    <property type="match status" value="1"/>
</dbReference>
<feature type="compositionally biased region" description="Low complexity" evidence="9">
    <location>
        <begin position="171"/>
        <end position="185"/>
    </location>
</feature>
<dbReference type="SMART" id="SM00415">
    <property type="entry name" value="HSF"/>
    <property type="match status" value="1"/>
</dbReference>
<feature type="domain" description="HSF-type DNA-binding" evidence="10">
    <location>
        <begin position="105"/>
        <end position="129"/>
    </location>
</feature>
<keyword evidence="3" id="KW-0805">Transcription regulation</keyword>
<gene>
    <name evidence="11" type="ORF">D9756_010178</name>
</gene>
<evidence type="ECO:0000256" key="5">
    <source>
        <dbReference type="ARBA" id="ARBA00023163"/>
    </source>
</evidence>
<comment type="similarity">
    <text evidence="2 8">Belongs to the HSF family.</text>
</comment>
<dbReference type="Proteomes" id="UP000559027">
    <property type="component" value="Unassembled WGS sequence"/>
</dbReference>
<comment type="subcellular location">
    <subcellularLocation>
        <location evidence="1">Nucleus</location>
    </subcellularLocation>
</comment>
<feature type="region of interest" description="Disordered" evidence="9">
    <location>
        <begin position="831"/>
        <end position="891"/>
    </location>
</feature>
<feature type="compositionally biased region" description="Polar residues" evidence="9">
    <location>
        <begin position="609"/>
        <end position="621"/>
    </location>
</feature>
<feature type="compositionally biased region" description="Low complexity" evidence="9">
    <location>
        <begin position="450"/>
        <end position="471"/>
    </location>
</feature>
<dbReference type="EMBL" id="JAACJO010000022">
    <property type="protein sequence ID" value="KAF5347914.1"/>
    <property type="molecule type" value="Genomic_DNA"/>
</dbReference>
<sequence length="930" mass="97105">MPLYIPCALSPSFSALLPPSPSFFLRLQHTTRTRMATGGQMALSRAPRISTAPTVPKNARQTVPAFLQKLYEMLNNPSSQGLIRWSDAGDSFFVLDHEHFAREILPRWFKHQNFASFVRQLNMYGFHKIPHLHQGVLRSDTSENEYWNFSHENFRRDQPDLLCLIHRKKGSGNTQQQQGAGTTLGPEEGILDVRDPNTPSPQSSATAPTGLALPATTPGSGQVIDVNAILQGIAAIKKHQTTISEDLQQLKQSNQLLWQDAMAARERLQKNEDTVQRIVKFLAGVFGNRRAEGGHPGHEHAHPGHHGGHDGKEAAEDRHTGAVVPLQRRSGGTPGAGAGAGGRRPRLMIEGAKDPLGKGSNGVGIVEVGENDPEDVVNIIVDDHDHDHDNGHDDDDEEDDRATEMTESNLGGSGSTYNNIYAVETPASVPSPSPSIAQSDTAGPTIADATSSPNISNNPSFFGSSSTSNDSAMPDVNTQSSSSGPASTSADTSTSAALDRAVTPSRLTSSSPFQLQSALNSISNLTPEQLGLLLSFFPPDSSSTSSMDPTLGFPSHSDNAGTGQLTFAGGAPSPPTFDLSSLGGVGSPAFSGFSSGANSGFPALLTGSPAHNPSGTASNPPGSEHLYAFEPDGGDTHSVGSVLSPRLDRHWRDVRDVNNDVAQLEDQVNHLIEPLGFLTPYLNMGSVPGLGSMAQGNDTTSTSTGINSATNDGNNMLPNASSSNPSASATTQVNSSGDADTDISSLDPTHLSIPTGLENTDFNFHSFFPSSSTHSTSSSTNANNTPTSAMSTATPKPGVIDSTMDMNFDMGDISGIGGISSYNDLNSGPETSAAFLSEVPSPAPSTTSTLPGGAPGSPVQSTRSKPMTTTTTTKGGNVGGVGRKRKSDAMAMGDLEGALMGTTSSADVAGKGGSAVSGGEAGTKVKRRKD</sequence>
<accession>A0A8H5CTV3</accession>
<feature type="compositionally biased region" description="Polar residues" evidence="9">
    <location>
        <begin position="405"/>
        <end position="419"/>
    </location>
</feature>
<dbReference type="PRINTS" id="PR00056">
    <property type="entry name" value="HSFDOMAIN"/>
</dbReference>
<dbReference type="FunFam" id="1.10.10.10:FF:000027">
    <property type="entry name" value="Heat shock transcription factor 1"/>
    <property type="match status" value="1"/>
</dbReference>
<evidence type="ECO:0000256" key="9">
    <source>
        <dbReference type="SAM" id="MobiDB-lite"/>
    </source>
</evidence>
<feature type="region of interest" description="Disordered" evidence="9">
    <location>
        <begin position="903"/>
        <end position="930"/>
    </location>
</feature>
<evidence type="ECO:0000313" key="12">
    <source>
        <dbReference type="Proteomes" id="UP000559027"/>
    </source>
</evidence>
<feature type="compositionally biased region" description="Low complexity" evidence="9">
    <location>
        <begin position="718"/>
        <end position="729"/>
    </location>
</feature>
<dbReference type="Gene3D" id="1.10.10.10">
    <property type="entry name" value="Winged helix-like DNA-binding domain superfamily/Winged helix DNA-binding domain"/>
    <property type="match status" value="1"/>
</dbReference>
<protein>
    <recommendedName>
        <fullName evidence="10">HSF-type DNA-binding domain-containing protein</fullName>
    </recommendedName>
</protein>
<keyword evidence="12" id="KW-1185">Reference proteome</keyword>
<dbReference type="PANTHER" id="PTHR10015">
    <property type="entry name" value="HEAT SHOCK TRANSCRIPTION FACTOR"/>
    <property type="match status" value="1"/>
</dbReference>
<dbReference type="InterPro" id="IPR036388">
    <property type="entry name" value="WH-like_DNA-bd_sf"/>
</dbReference>
<comment type="subunit">
    <text evidence="7">Homotrimer. Homotrimerization increases the affinity of HSF1 to DNA. Interacts with transcriptional coregulator SSA1 on chromatin.</text>
</comment>
<feature type="compositionally biased region" description="Gly residues" evidence="9">
    <location>
        <begin position="910"/>
        <end position="921"/>
    </location>
</feature>
<evidence type="ECO:0000256" key="3">
    <source>
        <dbReference type="ARBA" id="ARBA00023015"/>
    </source>
</evidence>
<feature type="compositionally biased region" description="Gly residues" evidence="9">
    <location>
        <begin position="332"/>
        <end position="342"/>
    </location>
</feature>
<evidence type="ECO:0000256" key="8">
    <source>
        <dbReference type="RuleBase" id="RU004020"/>
    </source>
</evidence>
<keyword evidence="6" id="KW-0539">Nucleus</keyword>
<keyword evidence="5" id="KW-0804">Transcription</keyword>
<organism evidence="11 12">
    <name type="scientific">Leucocoprinus leucothites</name>
    <dbReference type="NCBI Taxonomy" id="201217"/>
    <lineage>
        <taxon>Eukaryota</taxon>
        <taxon>Fungi</taxon>
        <taxon>Dikarya</taxon>
        <taxon>Basidiomycota</taxon>
        <taxon>Agaricomycotina</taxon>
        <taxon>Agaricomycetes</taxon>
        <taxon>Agaricomycetidae</taxon>
        <taxon>Agaricales</taxon>
        <taxon>Agaricineae</taxon>
        <taxon>Agaricaceae</taxon>
        <taxon>Leucocoprinus</taxon>
    </lineage>
</organism>
<dbReference type="InterPro" id="IPR000232">
    <property type="entry name" value="HSF_DNA-bd"/>
</dbReference>
<feature type="region of interest" description="Disordered" evidence="9">
    <location>
        <begin position="170"/>
        <end position="216"/>
    </location>
</feature>
<feature type="region of interest" description="Disordered" evidence="9">
    <location>
        <begin position="289"/>
        <end position="345"/>
    </location>
</feature>
<evidence type="ECO:0000256" key="4">
    <source>
        <dbReference type="ARBA" id="ARBA00023125"/>
    </source>
</evidence>
<dbReference type="GO" id="GO:0043565">
    <property type="term" value="F:sequence-specific DNA binding"/>
    <property type="evidence" value="ECO:0007669"/>
    <property type="project" value="InterPro"/>
</dbReference>
<keyword evidence="4" id="KW-0238">DNA-binding</keyword>
<evidence type="ECO:0000256" key="1">
    <source>
        <dbReference type="ARBA" id="ARBA00004123"/>
    </source>
</evidence>
<name>A0A8H5CTV3_9AGAR</name>
<dbReference type="InterPro" id="IPR036390">
    <property type="entry name" value="WH_DNA-bd_sf"/>
</dbReference>
<evidence type="ECO:0000256" key="7">
    <source>
        <dbReference type="ARBA" id="ARBA00062171"/>
    </source>
</evidence>
<feature type="region of interest" description="Disordered" evidence="9">
    <location>
        <begin position="695"/>
        <end position="742"/>
    </location>
</feature>
<evidence type="ECO:0000256" key="2">
    <source>
        <dbReference type="ARBA" id="ARBA00006403"/>
    </source>
</evidence>
<proteinExistence type="inferred from homology"/>
<evidence type="ECO:0000256" key="6">
    <source>
        <dbReference type="ARBA" id="ARBA00023242"/>
    </source>
</evidence>
<feature type="compositionally biased region" description="Low complexity" evidence="9">
    <location>
        <begin position="205"/>
        <end position="216"/>
    </location>
</feature>
<reference evidence="11 12" key="1">
    <citation type="journal article" date="2020" name="ISME J.">
        <title>Uncovering the hidden diversity of litter-decomposition mechanisms in mushroom-forming fungi.</title>
        <authorList>
            <person name="Floudas D."/>
            <person name="Bentzer J."/>
            <person name="Ahren D."/>
            <person name="Johansson T."/>
            <person name="Persson P."/>
            <person name="Tunlid A."/>
        </authorList>
    </citation>
    <scope>NUCLEOTIDE SEQUENCE [LARGE SCALE GENOMIC DNA]</scope>
    <source>
        <strain evidence="11 12">CBS 146.42</strain>
    </source>
</reference>
<feature type="region of interest" description="Disordered" evidence="9">
    <location>
        <begin position="541"/>
        <end position="563"/>
    </location>
</feature>
<feature type="compositionally biased region" description="Low complexity" evidence="9">
    <location>
        <begin position="478"/>
        <end position="497"/>
    </location>
</feature>
<evidence type="ECO:0000313" key="11">
    <source>
        <dbReference type="EMBL" id="KAF5347914.1"/>
    </source>
</evidence>
<feature type="compositionally biased region" description="Low complexity" evidence="9">
    <location>
        <begin position="541"/>
        <end position="552"/>
    </location>
</feature>
<comment type="caution">
    <text evidence="11">The sequence shown here is derived from an EMBL/GenBank/DDBJ whole genome shotgun (WGS) entry which is preliminary data.</text>
</comment>
<dbReference type="PANTHER" id="PTHR10015:SF427">
    <property type="entry name" value="HEAT SHOCK FACTOR PROTEIN"/>
    <property type="match status" value="1"/>
</dbReference>
<feature type="region of interest" description="Disordered" evidence="9">
    <location>
        <begin position="383"/>
        <end position="510"/>
    </location>
</feature>
<feature type="compositionally biased region" description="Polar residues" evidence="9">
    <location>
        <begin position="730"/>
        <end position="742"/>
    </location>
</feature>
<dbReference type="OrthoDB" id="60033at2759"/>